<evidence type="ECO:0000313" key="3">
    <source>
        <dbReference type="EnsemblMetazoa" id="PPA00229.1"/>
    </source>
</evidence>
<organism evidence="3 4">
    <name type="scientific">Pristionchus pacificus</name>
    <name type="common">Parasitic nematode worm</name>
    <dbReference type="NCBI Taxonomy" id="54126"/>
    <lineage>
        <taxon>Eukaryota</taxon>
        <taxon>Metazoa</taxon>
        <taxon>Ecdysozoa</taxon>
        <taxon>Nematoda</taxon>
        <taxon>Chromadorea</taxon>
        <taxon>Rhabditida</taxon>
        <taxon>Rhabditina</taxon>
        <taxon>Diplogasteromorpha</taxon>
        <taxon>Diplogasteroidea</taxon>
        <taxon>Neodiplogasteridae</taxon>
        <taxon>Pristionchus</taxon>
    </lineage>
</organism>
<feature type="signal peptide" evidence="2">
    <location>
        <begin position="1"/>
        <end position="18"/>
    </location>
</feature>
<feature type="compositionally biased region" description="Pro residues" evidence="1">
    <location>
        <begin position="1529"/>
        <end position="1539"/>
    </location>
</feature>
<dbReference type="GO" id="GO:0008061">
    <property type="term" value="F:chitin binding"/>
    <property type="evidence" value="ECO:0007669"/>
    <property type="project" value="InterPro"/>
</dbReference>
<dbReference type="Gene3D" id="3.20.20.370">
    <property type="entry name" value="Glycoside hydrolase/deacetylase"/>
    <property type="match status" value="1"/>
</dbReference>
<dbReference type="PANTHER" id="PTHR45985:SF11">
    <property type="entry name" value="EGF-LIKE DOMAIN-CONTAINING PROTEIN"/>
    <property type="match status" value="1"/>
</dbReference>
<feature type="region of interest" description="Disordered" evidence="1">
    <location>
        <begin position="1523"/>
        <end position="1551"/>
    </location>
</feature>
<dbReference type="InterPro" id="IPR006150">
    <property type="entry name" value="Cys_repeat_1"/>
</dbReference>
<proteinExistence type="predicted"/>
<dbReference type="SMART" id="SM00181">
    <property type="entry name" value="EGF"/>
    <property type="match status" value="31"/>
</dbReference>
<protein>
    <submittedName>
        <fullName evidence="3">Lgx-1</fullName>
    </submittedName>
</protein>
<dbReference type="OrthoDB" id="504708at2759"/>
<feature type="region of interest" description="Disordered" evidence="1">
    <location>
        <begin position="2641"/>
        <end position="2701"/>
    </location>
</feature>
<keyword evidence="4" id="KW-1185">Reference proteome</keyword>
<feature type="compositionally biased region" description="Gly residues" evidence="1">
    <location>
        <begin position="2674"/>
        <end position="2692"/>
    </location>
</feature>
<evidence type="ECO:0000313" key="4">
    <source>
        <dbReference type="Proteomes" id="UP000005239"/>
    </source>
</evidence>
<gene>
    <name evidence="3" type="primary">WBGene00089783</name>
</gene>
<dbReference type="SUPFAM" id="SSF57625">
    <property type="entry name" value="Invertebrate chitin-binding proteins"/>
    <property type="match status" value="1"/>
</dbReference>
<dbReference type="EnsemblMetazoa" id="PPA00229.1">
    <property type="protein sequence ID" value="PPA00229.1"/>
    <property type="gene ID" value="WBGene00089783"/>
</dbReference>
<accession>A0A8R1U357</accession>
<dbReference type="GO" id="GO:0005975">
    <property type="term" value="P:carbohydrate metabolic process"/>
    <property type="evidence" value="ECO:0007669"/>
    <property type="project" value="InterPro"/>
</dbReference>
<name>A0A2A6BET9_PRIPA</name>
<feature type="chain" id="PRO_5043724939" evidence="2">
    <location>
        <begin position="19"/>
        <end position="3445"/>
    </location>
</feature>
<dbReference type="InterPro" id="IPR000742">
    <property type="entry name" value="EGF"/>
</dbReference>
<dbReference type="InterPro" id="IPR011330">
    <property type="entry name" value="Glyco_hydro/deAcase_b/a-brl"/>
</dbReference>
<dbReference type="SUPFAM" id="SSF88713">
    <property type="entry name" value="Glycoside hydrolase/deacetylase"/>
    <property type="match status" value="1"/>
</dbReference>
<feature type="region of interest" description="Disordered" evidence="1">
    <location>
        <begin position="1691"/>
        <end position="1720"/>
    </location>
</feature>
<dbReference type="InterPro" id="IPR052740">
    <property type="entry name" value="CE4"/>
</dbReference>
<dbReference type="InterPro" id="IPR036508">
    <property type="entry name" value="Chitin-bd_dom_sf"/>
</dbReference>
<reference evidence="3" key="2">
    <citation type="submission" date="2022-06" db="UniProtKB">
        <authorList>
            <consortium name="EnsemblMetazoa"/>
        </authorList>
    </citation>
    <scope>IDENTIFICATION</scope>
    <source>
        <strain evidence="3">PS312</strain>
    </source>
</reference>
<accession>A0A2A6BET9</accession>
<reference evidence="4" key="1">
    <citation type="journal article" date="2008" name="Nat. Genet.">
        <title>The Pristionchus pacificus genome provides a unique perspective on nematode lifestyle and parasitism.</title>
        <authorList>
            <person name="Dieterich C."/>
            <person name="Clifton S.W."/>
            <person name="Schuster L.N."/>
            <person name="Chinwalla A."/>
            <person name="Delehaunty K."/>
            <person name="Dinkelacker I."/>
            <person name="Fulton L."/>
            <person name="Fulton R."/>
            <person name="Godfrey J."/>
            <person name="Minx P."/>
            <person name="Mitreva M."/>
            <person name="Roeseler W."/>
            <person name="Tian H."/>
            <person name="Witte H."/>
            <person name="Yang S.P."/>
            <person name="Wilson R.K."/>
            <person name="Sommer R.J."/>
        </authorList>
    </citation>
    <scope>NUCLEOTIDE SEQUENCE [LARGE SCALE GENOMIC DNA]</scope>
    <source>
        <strain evidence="4">PS312</strain>
    </source>
</reference>
<dbReference type="PANTHER" id="PTHR45985">
    <property type="match status" value="1"/>
</dbReference>
<sequence>MALRALILALFAAGGAAAISKCSAEFGGLLANDPHGDPQAFLRCQGSSGAWQRQLCPGELVFDFVNQQCTTPERKTRQPSTLNIAILNNSCGRGEQCIGGTICDPIQKKCLCPAGTTPVLETLSCEAKGGQGGFNPYNSKPEMPAAISSIFPNPAVQKFIESFFKPNQNFVAEKSGTDFKPNNNFVLNSLATTVPPTRKMVPPGSTCRDGEICAGGSVCTQPFGMCLCQGNQEAHNGECVAPTTAPTLAPYAPAPQPTLGPIAPAPIHVIKVGLGAICSEPSLLCLDEGAACVVGRCACVAPYIQHEARCVLPTVRKEVGPGEPCDNGETCTMGSVCDVIIPVCVCPPSTDLSSGQCVPVVRPAPVPFGPVPNGVPAYLTPTSTASTSTTTTTTTTTRAPVLETTTPPVPVIQSTLSYKSIPVAPVDVRTTSYTPPVKPIKIQLGGSKQAGVGVSCALNTDCMIGAYCNGNTAPATCQCLSTHVNVEGRCEKVIYPGQTGCAADSQCAAAYTGSTCVDRMCVCPAGARAIEQTCVPEVAAPLGSCEQFRMVSSSRATPLLLPACPPSHGCARHKCLPFSALACASDAACPRGYVCSVNGRCELQRRRRSRRSSALLACDGASAACAEGRGRCIGFHCECTDGYVERDGDCVLNTLEIGQFCDPASPLHRCADDAICADGLCVCRVPGGCRKRARRFPEELCTDTDECLRGAECREGICVCPEDNQLVNGSCELLTGVFKSIGDACAAQDRCSGGSVCLQGACACTQGSRDAAGRCVQPPGGRCSHGQTCAGDSACEFGICRCAAGAAPVGDVCTRAVAAPGESCQLGQRCIEGAACRFGVCLCTGGKWAANGRCVRKTAIVEIEKSNGIAAAEPRHPGEVCGFGGACAGGSICHKGYCICANQGDSIEDGSCIPTTTTSTTVAQSTQRRFAPAGARCSIGTTLCATGTTCQGGFCTCPEGQIVNPSGVCAPKTTITFHAYPTKTFSSATTKLEPGAKCSSTVDCQFGTECMRGVCRCGSGETIDGSGCRRALNSVAPGGACNPLQGLDCVGEGRCLYGKCSCILGLVPTAKECADPSTLRKAAIGASCDPATLCVGGARCLDGICKIISSPAEFPVLGALPSTKFSSINIGDRDTLRKMVESHYQLPSVGEACEEICKDGAVCLNRICACTGGMLPRGGRCAASASLSPLDEPYFDGDERAEITLYGHECHGAEDCPRNAFCFEHRCRCMHGYKAHAGACEAIVGLGGACVSGAQCAHHATCVAGRCSCADGAAAAGGHCAPSRLAHPGDDCTRGQVCAFNAYCGLTSGVCECPGGMATVDGRCEQTPSEAGEACVTSANCHKYSYCDNGYCICKTGYVLLNGFCIPLNDAANPSSPLFMSVHRPSDAVPDTPGLPPNRNAGPAPPAVTRLALAAAAATSSPPPPLRFKTLIVQNQNTAPGQPAHIAIPPAPASFSPMTTTQPTPFFPTTPSFKFVFNPNVFTTPSPTLFTTPPNPFTSPMRFGAHPTSFPTFGTPPNLLSPTFGAPTTPSPSFLPPFPHHQTPSSSNGLPNPFTLAPSVMNAFFPNGQLPGIIPPATARGARTLDLASQSPSPFESRPVPMSSFPDERNAELSAVATGNIAMPGEFCGGGALCIANSICRQHFCRCPKGSAAENGICVKKSTMSSSAKARKEQQGFFIAENNLDAAVNDAERDAQEEDDDEEPVRRTHSAPLESCANGESCGAGSQCSPLLGYGSVCVCPDRKVLVAGECVTLARGRNVVAPGERCSGRDAVCIGGAACINKKCRCPIGRQERFGICIRVAAPGDACESGELCGSGSICSDAARTCVCPPKTRAVNGRCRAVTATDKKQQRGSGKFRVLRLNDTAAAAVGIIAPGEECDEETASLCADGSTCDAGVCSCPEDTLLAHGRCVPETLTRGLGEECDGNNVCLNEATCSDGICSCPQDRVDVEGECVRIPAEVRRAPTRSQPRSFACAADADCPLDYHCLNSICVCASESSVPCLAQLLLSSDAMCASAADCPPHAECSNDPDTGLRQCSCLDGTPAPADGCPAPGAAPGAHCVRSKDCAGDAVCLDERCVCDFESVVSEDKCITRQALVGQGGACGFSGHCEANLSCLEGTCTCLEWMDCVVSNEPVTSPPGGSCSEARTCTGGAVCREGWCVCPEASMIVQKGQCVVSTRTTKPAPIALSAGKKIVPGGACSARDSCVGGSSCVGGVCRCGAGAAPSDRTGRCEPIRLATAAPPPPPPASTTRPAPLPNSIVDECAAIGLYCRSNTVCINRSCQCPEGTTLHGDRCVPLDQVRSPGVAPNWRKPYESCMNGEQCCGGAICNEFKVAFCACPADRPVHMNGECISKVVVIPGGVCDEYTSICADGTTCTNGQCTCPIGSIAVSGKCVALTTTPPAPLYVPPQAAEPIPASTFAPPTTTPPHDSARPLAGPLKNCENGEICTGGSSCDADTGICLCPSGQAAFGDRCAIPPAFHSLTPLVGATQATTTTTALPSTTTGVLSPLKVLLASAGLPQLPTAQEAARPVITTVTATATAEPIVTTTAAQPLPAATAATAAPLTERPFVLAATTAPRCSSDTDCGVDRVCAAGGCVCRPGTVESKDGRCEMVQVYQIGDFSAAPAYSKFVSLSFNDDLPPLNDADEEDATTTKRPRVVGPPLRRPKPLAPRGGGTLGAKGPLTLGGTGEGRCPPGNEPTRDDATGKLILCNGLNPNCPPRSYCYVTTGGFATEEYNCCRSCICRAAIDSCDNGAYCLEGVCKCAAGMMLSLRGFCESMTTATSVPRLFTFSWPTTAAPVPIMTTPYYPSTTRRPLITGPPIRPLQSSVTTIPLGARCWSDASCPQNAACVQKMCVCAPNYVEQRGACVENPRSQSSNGGLGAMDGTQKTIGEACYTPAECPLSTDCIEGACACPAKHTWKKDRCILTAQLDFGLVPPGSTCDRGEICGGGSMCDSDSKKCICAVGHSIREGRCSSDDGGAFVGPNHSCSKGERCAGGSTCTHGVCACEQYHRVEDGYCRPIEAPNSDVTLTGGNGLRFKSKIVNQRPRSTACDPSRCQLPDCFCSPSGRVPPGGLLPSQTPQFVVLTFDDAVNGRTLPDYKRLFAMNRFKSVFCPSSSTEIYRSVTFRNPNGCPIKGTFFVSHEWTNYDGVQWIEEGGHELASNSITHVSLEGSSSSRWLSEMDGQRRIMAKFGNSREEAITGMRAPQLAAGGDEMFEMMLRSGFVYDNSIPANGGKGSEPYWPQTMDYKPSFPCNDRPCPKRSYPGVWEIPLNQFYGKFLPQIGAHQRSSMMRAAVPLNASVDELYQMLRHNLARSLDSNRAPLILTLNADYLQLNEEHSGMQAIERFLESISHEPNVFVVTLNQLVEWMREPMPIERSREHPALRCPLGFSAYPSGRPQCAKPNKCIYRTPGMGSPEHQFLTCSPCPDSYPWVTNPTGNP</sequence>
<evidence type="ECO:0000256" key="2">
    <source>
        <dbReference type="SAM" id="SignalP"/>
    </source>
</evidence>
<evidence type="ECO:0000256" key="1">
    <source>
        <dbReference type="SAM" id="MobiDB-lite"/>
    </source>
</evidence>
<keyword evidence="2" id="KW-0732">Signal</keyword>
<dbReference type="Proteomes" id="UP000005239">
    <property type="component" value="Unassembled WGS sequence"/>
</dbReference>
<dbReference type="Pfam" id="PF01683">
    <property type="entry name" value="EB"/>
    <property type="match status" value="9"/>
</dbReference>
<dbReference type="InterPro" id="IPR006149">
    <property type="entry name" value="EB_dom"/>
</dbReference>
<dbReference type="SMART" id="SM00289">
    <property type="entry name" value="WR1"/>
    <property type="match status" value="21"/>
</dbReference>